<gene>
    <name evidence="1" type="ORF">AN477_17120</name>
</gene>
<protein>
    <submittedName>
        <fullName evidence="1">Cytoplasmic protein</fullName>
    </submittedName>
</protein>
<dbReference type="RefSeq" id="WP_054970394.1">
    <property type="nucleotide sequence ID" value="NZ_LJCO01000075.1"/>
</dbReference>
<proteinExistence type="predicted"/>
<dbReference type="OrthoDB" id="9806494at2"/>
<comment type="caution">
    <text evidence="1">The sequence shown here is derived from an EMBL/GenBank/DDBJ whole genome shotgun (WGS) entry which is preliminary data.</text>
</comment>
<dbReference type="AlphaFoldDB" id="A0A0P9CSF5"/>
<organism evidence="1 2">
    <name type="scientific">Alicyclobacillus ferrooxydans</name>
    <dbReference type="NCBI Taxonomy" id="471514"/>
    <lineage>
        <taxon>Bacteria</taxon>
        <taxon>Bacillati</taxon>
        <taxon>Bacillota</taxon>
        <taxon>Bacilli</taxon>
        <taxon>Bacillales</taxon>
        <taxon>Alicyclobacillaceae</taxon>
        <taxon>Alicyclobacillus</taxon>
    </lineage>
</organism>
<dbReference type="PANTHER" id="PTHR36439:SF1">
    <property type="entry name" value="DUF1697 DOMAIN-CONTAINING PROTEIN"/>
    <property type="match status" value="1"/>
</dbReference>
<dbReference type="InterPro" id="IPR012545">
    <property type="entry name" value="DUF1697"/>
</dbReference>
<dbReference type="Pfam" id="PF08002">
    <property type="entry name" value="DUF1697"/>
    <property type="match status" value="1"/>
</dbReference>
<name>A0A0P9CSF5_9BACL</name>
<dbReference type="PIRSF" id="PIRSF008502">
    <property type="entry name" value="UCP008502"/>
    <property type="match status" value="1"/>
</dbReference>
<sequence>MTIYVALLRGINVGGHNKVAMTELRNMFQSMGFSRVQTYIQSGNVLFESEDNAESLRQRLEQEIEKRFSISLTVILRTAHELEGIVTNCPVSETMRQEAAASSEAETFYVSFLLESPSSETIERLMSSISKFDEYWIHDKDVYLLLRGGVRNSRLANQFARLRVPSTMRNWGTVNKLNDLAKAMEE</sequence>
<evidence type="ECO:0000313" key="2">
    <source>
        <dbReference type="Proteomes" id="UP000050482"/>
    </source>
</evidence>
<reference evidence="1 2" key="1">
    <citation type="submission" date="2015-09" db="EMBL/GenBank/DDBJ databases">
        <title>Draft genome sequence of Alicyclobacillus ferrooxydans DSM 22381.</title>
        <authorList>
            <person name="Hemp J."/>
        </authorList>
    </citation>
    <scope>NUCLEOTIDE SEQUENCE [LARGE SCALE GENOMIC DNA]</scope>
    <source>
        <strain evidence="1 2">TC-34</strain>
    </source>
</reference>
<keyword evidence="2" id="KW-1185">Reference proteome</keyword>
<dbReference type="PATRIC" id="fig|471514.4.peg.3919"/>
<accession>A0A0P9CSF5</accession>
<dbReference type="Gene3D" id="3.30.70.1280">
    <property type="entry name" value="SP0830-like domains"/>
    <property type="match status" value="1"/>
</dbReference>
<dbReference type="SUPFAM" id="SSF160379">
    <property type="entry name" value="SP0830-like"/>
    <property type="match status" value="1"/>
</dbReference>
<dbReference type="EMBL" id="LJCO01000075">
    <property type="protein sequence ID" value="KPV42556.1"/>
    <property type="molecule type" value="Genomic_DNA"/>
</dbReference>
<evidence type="ECO:0000313" key="1">
    <source>
        <dbReference type="EMBL" id="KPV42556.1"/>
    </source>
</evidence>
<dbReference type="PANTHER" id="PTHR36439">
    <property type="entry name" value="BLL4334 PROTEIN"/>
    <property type="match status" value="1"/>
</dbReference>
<dbReference type="Proteomes" id="UP000050482">
    <property type="component" value="Unassembled WGS sequence"/>
</dbReference>